<feature type="transmembrane region" description="Helical" evidence="1">
    <location>
        <begin position="162"/>
        <end position="184"/>
    </location>
</feature>
<gene>
    <name evidence="3" type="ORF">SAMN05444351_0970</name>
</gene>
<evidence type="ECO:0000259" key="2">
    <source>
        <dbReference type="Pfam" id="PF13490"/>
    </source>
</evidence>
<feature type="transmembrane region" description="Helical" evidence="1">
    <location>
        <begin position="96"/>
        <end position="115"/>
    </location>
</feature>
<organism evidence="3 4">
    <name type="scientific">Geodermatophilus nigrescens</name>
    <dbReference type="NCBI Taxonomy" id="1070870"/>
    <lineage>
        <taxon>Bacteria</taxon>
        <taxon>Bacillati</taxon>
        <taxon>Actinomycetota</taxon>
        <taxon>Actinomycetes</taxon>
        <taxon>Geodermatophilales</taxon>
        <taxon>Geodermatophilaceae</taxon>
        <taxon>Geodermatophilus</taxon>
    </lineage>
</organism>
<keyword evidence="4" id="KW-1185">Reference proteome</keyword>
<accession>A0A1M5EWU3</accession>
<sequence>MSWHVDARTWTGYRAGALSDAAAASVETHLLACAACREVPASGATPEERALHERSWDALGSAVDREPASAVEGLLGRVLPPHVVRLLAAAPALRRAWWAAGTALLALALLAAHLGTGTVGTALFVVTAPLLPLGGVALAYAAVDDLAGDVATTTPYPRFRLLLLRTVAVAAVTLPVTAVLALALPGGSRAATLWLAPALALCALTLALSARADPRRVAAVLTLLWLAVSWNVLRPSRLPLAVDGVLDRSLAFRPAGQAALLCVAVLAALAAVTRRTTFEDRSRR</sequence>
<feature type="transmembrane region" description="Helical" evidence="1">
    <location>
        <begin position="121"/>
        <end position="141"/>
    </location>
</feature>
<keyword evidence="1" id="KW-1133">Transmembrane helix</keyword>
<feature type="domain" description="Putative zinc-finger" evidence="2">
    <location>
        <begin position="13"/>
        <end position="37"/>
    </location>
</feature>
<keyword evidence="3" id="KW-0479">Metal-binding</keyword>
<dbReference type="AlphaFoldDB" id="A0A1M5EWU3"/>
<keyword evidence="3" id="KW-0863">Zinc-finger</keyword>
<protein>
    <submittedName>
        <fullName evidence="3">Putative zinc-finger</fullName>
    </submittedName>
</protein>
<evidence type="ECO:0000313" key="3">
    <source>
        <dbReference type="EMBL" id="SHF83596.1"/>
    </source>
</evidence>
<dbReference type="RefSeq" id="WP_073418899.1">
    <property type="nucleotide sequence ID" value="NZ_FQVX01000001.1"/>
</dbReference>
<evidence type="ECO:0000313" key="4">
    <source>
        <dbReference type="Proteomes" id="UP000184471"/>
    </source>
</evidence>
<dbReference type="EMBL" id="FQVX01000001">
    <property type="protein sequence ID" value="SHF83596.1"/>
    <property type="molecule type" value="Genomic_DNA"/>
</dbReference>
<keyword evidence="1" id="KW-0812">Transmembrane</keyword>
<dbReference type="InterPro" id="IPR027383">
    <property type="entry name" value="Znf_put"/>
</dbReference>
<dbReference type="Pfam" id="PF13490">
    <property type="entry name" value="zf-HC2"/>
    <property type="match status" value="1"/>
</dbReference>
<keyword evidence="3" id="KW-0862">Zinc</keyword>
<dbReference type="GO" id="GO:0008270">
    <property type="term" value="F:zinc ion binding"/>
    <property type="evidence" value="ECO:0007669"/>
    <property type="project" value="UniProtKB-KW"/>
</dbReference>
<name>A0A1M5EWU3_9ACTN</name>
<dbReference type="OrthoDB" id="3822520at2"/>
<feature type="transmembrane region" description="Helical" evidence="1">
    <location>
        <begin position="254"/>
        <end position="273"/>
    </location>
</feature>
<reference evidence="3 4" key="1">
    <citation type="submission" date="2016-11" db="EMBL/GenBank/DDBJ databases">
        <authorList>
            <person name="Jaros S."/>
            <person name="Januszkiewicz K."/>
            <person name="Wedrychowicz H."/>
        </authorList>
    </citation>
    <scope>NUCLEOTIDE SEQUENCE [LARGE SCALE GENOMIC DNA]</scope>
    <source>
        <strain evidence="3 4">DSM 45408</strain>
    </source>
</reference>
<keyword evidence="1" id="KW-0472">Membrane</keyword>
<proteinExistence type="predicted"/>
<feature type="transmembrane region" description="Helical" evidence="1">
    <location>
        <begin position="217"/>
        <end position="234"/>
    </location>
</feature>
<dbReference type="STRING" id="1070870.SAMN05444351_0970"/>
<evidence type="ECO:0000256" key="1">
    <source>
        <dbReference type="SAM" id="Phobius"/>
    </source>
</evidence>
<dbReference type="Proteomes" id="UP000184471">
    <property type="component" value="Unassembled WGS sequence"/>
</dbReference>
<feature type="transmembrane region" description="Helical" evidence="1">
    <location>
        <begin position="190"/>
        <end position="210"/>
    </location>
</feature>